<dbReference type="Proteomes" id="UP000183053">
    <property type="component" value="Unassembled WGS sequence"/>
</dbReference>
<accession>A0A1H1CED3</accession>
<gene>
    <name evidence="2" type="ORF">SAMN04489765_1143</name>
</gene>
<organism evidence="2 3">
    <name type="scientific">Tsukamurella pulmonis</name>
    <dbReference type="NCBI Taxonomy" id="47312"/>
    <lineage>
        <taxon>Bacteria</taxon>
        <taxon>Bacillati</taxon>
        <taxon>Actinomycetota</taxon>
        <taxon>Actinomycetes</taxon>
        <taxon>Mycobacteriales</taxon>
        <taxon>Tsukamurellaceae</taxon>
        <taxon>Tsukamurella</taxon>
    </lineage>
</organism>
<evidence type="ECO:0000259" key="1">
    <source>
        <dbReference type="PROSITE" id="PS50075"/>
    </source>
</evidence>
<feature type="domain" description="Carrier" evidence="1">
    <location>
        <begin position="15"/>
        <end position="93"/>
    </location>
</feature>
<dbReference type="InterPro" id="IPR036736">
    <property type="entry name" value="ACP-like_sf"/>
</dbReference>
<dbReference type="STRING" id="47312.SAMN04489765_1143"/>
<protein>
    <submittedName>
        <fullName evidence="2">Acyl carrier protein</fullName>
    </submittedName>
</protein>
<proteinExistence type="predicted"/>
<evidence type="ECO:0000313" key="3">
    <source>
        <dbReference type="Proteomes" id="UP000183053"/>
    </source>
</evidence>
<keyword evidence="3" id="KW-1185">Reference proteome</keyword>
<dbReference type="PROSITE" id="PS50075">
    <property type="entry name" value="CARRIER"/>
    <property type="match status" value="1"/>
</dbReference>
<dbReference type="EMBL" id="FNLF01000002">
    <property type="protein sequence ID" value="SDQ62006.1"/>
    <property type="molecule type" value="Genomic_DNA"/>
</dbReference>
<reference evidence="3" key="1">
    <citation type="submission" date="2016-10" db="EMBL/GenBank/DDBJ databases">
        <authorList>
            <person name="Varghese N."/>
            <person name="Submissions S."/>
        </authorList>
    </citation>
    <scope>NUCLEOTIDE SEQUENCE [LARGE SCALE GENOMIC DNA]</scope>
    <source>
        <strain evidence="3">DSM 44142</strain>
    </source>
</reference>
<name>A0A1H1CED3_9ACTN</name>
<dbReference type="Gene3D" id="1.10.1200.10">
    <property type="entry name" value="ACP-like"/>
    <property type="match status" value="1"/>
</dbReference>
<dbReference type="RefSeq" id="WP_068533108.1">
    <property type="nucleotide sequence ID" value="NZ_FNLF01000002.1"/>
</dbReference>
<dbReference type="Pfam" id="PF00550">
    <property type="entry name" value="PP-binding"/>
    <property type="match status" value="1"/>
</dbReference>
<dbReference type="OrthoDB" id="9803943at2"/>
<dbReference type="AlphaFoldDB" id="A0A1H1CED3"/>
<dbReference type="InterPro" id="IPR009081">
    <property type="entry name" value="PP-bd_ACP"/>
</dbReference>
<dbReference type="SUPFAM" id="SSF47336">
    <property type="entry name" value="ACP-like"/>
    <property type="match status" value="1"/>
</dbReference>
<evidence type="ECO:0000313" key="2">
    <source>
        <dbReference type="EMBL" id="SDQ62006.1"/>
    </source>
</evidence>
<sequence length="100" mass="10493">MADIAAIREAGAARLELNRRIKQLVIDGLGLEVTPEAISDNQPLFGRGLEMDSLDTLEVVVLVNDEFGVSVSDSDAQAFGSVNALADFILAKAPAPAAAR</sequence>